<organism evidence="3 4">
    <name type="scientific">Grus japonensis</name>
    <name type="common">Japanese crane</name>
    <name type="synonym">Red-crowned crane</name>
    <dbReference type="NCBI Taxonomy" id="30415"/>
    <lineage>
        <taxon>Eukaryota</taxon>
        <taxon>Metazoa</taxon>
        <taxon>Chordata</taxon>
        <taxon>Craniata</taxon>
        <taxon>Vertebrata</taxon>
        <taxon>Euteleostomi</taxon>
        <taxon>Archelosauria</taxon>
        <taxon>Archosauria</taxon>
        <taxon>Dinosauria</taxon>
        <taxon>Saurischia</taxon>
        <taxon>Theropoda</taxon>
        <taxon>Coelurosauria</taxon>
        <taxon>Aves</taxon>
        <taxon>Neognathae</taxon>
        <taxon>Neoaves</taxon>
        <taxon>Gruiformes</taxon>
        <taxon>Gruidae</taxon>
        <taxon>Grus</taxon>
    </lineage>
</organism>
<feature type="domain" description="Reverse transcriptase" evidence="2">
    <location>
        <begin position="122"/>
        <end position="224"/>
    </location>
</feature>
<evidence type="ECO:0000313" key="3">
    <source>
        <dbReference type="EMBL" id="GAB0178813.1"/>
    </source>
</evidence>
<dbReference type="InterPro" id="IPR000477">
    <property type="entry name" value="RT_dom"/>
</dbReference>
<evidence type="ECO:0000313" key="4">
    <source>
        <dbReference type="Proteomes" id="UP001623348"/>
    </source>
</evidence>
<gene>
    <name evidence="3" type="ORF">GRJ2_000346600</name>
</gene>
<dbReference type="Proteomes" id="UP001623348">
    <property type="component" value="Unassembled WGS sequence"/>
</dbReference>
<evidence type="ECO:0000256" key="1">
    <source>
        <dbReference type="SAM" id="MobiDB-lite"/>
    </source>
</evidence>
<dbReference type="Pfam" id="PF00078">
    <property type="entry name" value="RVT_1"/>
    <property type="match status" value="1"/>
</dbReference>
<protein>
    <recommendedName>
        <fullName evidence="2">Reverse transcriptase domain-containing protein</fullName>
    </recommendedName>
</protein>
<evidence type="ECO:0000259" key="2">
    <source>
        <dbReference type="Pfam" id="PF00078"/>
    </source>
</evidence>
<proteinExistence type="predicted"/>
<keyword evidence="4" id="KW-1185">Reference proteome</keyword>
<dbReference type="PANTHER" id="PTHR33332">
    <property type="entry name" value="REVERSE TRANSCRIPTASE DOMAIN-CONTAINING PROTEIN"/>
    <property type="match status" value="1"/>
</dbReference>
<sequence length="231" mass="25763">MVEQRFHLQPVKDPMLEQVETPEGGCDPVGSPRWSRLLAGPVDHGERSPRQSRFSGRTCDPMGDPRWSSLLLKVCTPWKGPTLEKSVKNCSPWEGLTLEKFVEDCLYGRDPRLEQGQSETGTSSHWLDGCTQRVVVNGSMSKWRTVMSGVPQGSVLGPALFNIFVGDMDSGIECTLSKFADNTKLCGVVNMLEGRDAIQRDLDRLERWACANSMNFNKAKCKVLYVGQRNP</sequence>
<accession>A0ABC9W101</accession>
<feature type="region of interest" description="Disordered" evidence="1">
    <location>
        <begin position="37"/>
        <end position="59"/>
    </location>
</feature>
<reference evidence="3 4" key="1">
    <citation type="submission" date="2024-06" db="EMBL/GenBank/DDBJ databases">
        <title>The draft genome of Grus japonensis, version 3.</title>
        <authorList>
            <person name="Nabeshima K."/>
            <person name="Suzuki S."/>
            <person name="Onuma M."/>
        </authorList>
    </citation>
    <scope>NUCLEOTIDE SEQUENCE [LARGE SCALE GENOMIC DNA]</scope>
    <source>
        <strain evidence="3 4">451A</strain>
    </source>
</reference>
<dbReference type="EMBL" id="BAAFJT010000001">
    <property type="protein sequence ID" value="GAB0178813.1"/>
    <property type="molecule type" value="Genomic_DNA"/>
</dbReference>
<comment type="caution">
    <text evidence="3">The sequence shown here is derived from an EMBL/GenBank/DDBJ whole genome shotgun (WGS) entry which is preliminary data.</text>
</comment>
<dbReference type="AlphaFoldDB" id="A0ABC9W101"/>
<name>A0ABC9W101_GRUJA</name>